<keyword evidence="2" id="KW-0472">Membrane</keyword>
<organism evidence="3 4">
    <name type="scientific">Dysgonomonas mossii</name>
    <dbReference type="NCBI Taxonomy" id="163665"/>
    <lineage>
        <taxon>Bacteria</taxon>
        <taxon>Pseudomonadati</taxon>
        <taxon>Bacteroidota</taxon>
        <taxon>Bacteroidia</taxon>
        <taxon>Bacteroidales</taxon>
        <taxon>Dysgonomonadaceae</taxon>
        <taxon>Dysgonomonas</taxon>
    </lineage>
</organism>
<name>A0A4Y9IS04_9BACT</name>
<dbReference type="Proteomes" id="UP000298285">
    <property type="component" value="Unassembled WGS sequence"/>
</dbReference>
<evidence type="ECO:0000313" key="4">
    <source>
        <dbReference type="Proteomes" id="UP000298285"/>
    </source>
</evidence>
<gene>
    <name evidence="3" type="ORF">E4T88_00465</name>
</gene>
<dbReference type="EMBL" id="SPPK01000001">
    <property type="protein sequence ID" value="TFU90484.1"/>
    <property type="molecule type" value="Genomic_DNA"/>
</dbReference>
<evidence type="ECO:0000313" key="3">
    <source>
        <dbReference type="EMBL" id="TFU90484.1"/>
    </source>
</evidence>
<evidence type="ECO:0000256" key="2">
    <source>
        <dbReference type="SAM" id="Phobius"/>
    </source>
</evidence>
<dbReference type="AlphaFoldDB" id="A0A4Y9IS04"/>
<reference evidence="3 4" key="1">
    <citation type="submission" date="2019-03" db="EMBL/GenBank/DDBJ databases">
        <title>Diversity of the mouse oral microbiome.</title>
        <authorList>
            <person name="Joseph S."/>
            <person name="Aduse-Opoku J."/>
            <person name="Curtis M."/>
            <person name="Wade W."/>
            <person name="Hashim A."/>
        </authorList>
    </citation>
    <scope>NUCLEOTIDE SEQUENCE [LARGE SCALE GENOMIC DNA]</scope>
    <source>
        <strain evidence="3 4">P11</strain>
    </source>
</reference>
<feature type="transmembrane region" description="Helical" evidence="2">
    <location>
        <begin position="63"/>
        <end position="81"/>
    </location>
</feature>
<proteinExistence type="predicted"/>
<dbReference type="RefSeq" id="WP_135103521.1">
    <property type="nucleotide sequence ID" value="NZ_JADGKW010000001.1"/>
</dbReference>
<sequence length="82" mass="9777">MNRFRNKTPIERVNDPNDPYDLDDFDRDTHGDNDLLSNSIEFRNIMDYQETKRRSDIQFRRDNTAFIISIIALIVALIALFR</sequence>
<keyword evidence="2" id="KW-1133">Transmembrane helix</keyword>
<evidence type="ECO:0000256" key="1">
    <source>
        <dbReference type="SAM" id="MobiDB-lite"/>
    </source>
</evidence>
<protein>
    <submittedName>
        <fullName evidence="3">Uncharacterized protein</fullName>
    </submittedName>
</protein>
<accession>A0A4Y9IS04</accession>
<feature type="region of interest" description="Disordered" evidence="1">
    <location>
        <begin position="1"/>
        <end position="24"/>
    </location>
</feature>
<comment type="caution">
    <text evidence="3">The sequence shown here is derived from an EMBL/GenBank/DDBJ whole genome shotgun (WGS) entry which is preliminary data.</text>
</comment>
<keyword evidence="2" id="KW-0812">Transmembrane</keyword>